<reference evidence="2 3" key="1">
    <citation type="submission" date="2019-01" db="EMBL/GenBank/DDBJ databases">
        <authorList>
            <person name="Ferrante I. M."/>
        </authorList>
    </citation>
    <scope>NUCLEOTIDE SEQUENCE [LARGE SCALE GENOMIC DNA]</scope>
    <source>
        <strain evidence="2 3">B856</strain>
    </source>
</reference>
<evidence type="ECO:0000256" key="1">
    <source>
        <dbReference type="SAM" id="MobiDB-lite"/>
    </source>
</evidence>
<gene>
    <name evidence="2" type="ORF">PSNMU_V1.4_AUG-EV-PASAV3_0003360</name>
</gene>
<protein>
    <submittedName>
        <fullName evidence="2">Uncharacterized protein</fullName>
    </submittedName>
</protein>
<organism evidence="2 3">
    <name type="scientific">Pseudo-nitzschia multistriata</name>
    <dbReference type="NCBI Taxonomy" id="183589"/>
    <lineage>
        <taxon>Eukaryota</taxon>
        <taxon>Sar</taxon>
        <taxon>Stramenopiles</taxon>
        <taxon>Ochrophyta</taxon>
        <taxon>Bacillariophyta</taxon>
        <taxon>Bacillariophyceae</taxon>
        <taxon>Bacillariophycidae</taxon>
        <taxon>Bacillariales</taxon>
        <taxon>Bacillariaceae</taxon>
        <taxon>Pseudo-nitzschia</taxon>
    </lineage>
</organism>
<keyword evidence="3" id="KW-1185">Reference proteome</keyword>
<dbReference type="OrthoDB" id="10683057at2759"/>
<name>A0A448YV52_9STRA</name>
<accession>A0A448YV52</accession>
<feature type="region of interest" description="Disordered" evidence="1">
    <location>
        <begin position="17"/>
        <end position="45"/>
    </location>
</feature>
<proteinExistence type="predicted"/>
<dbReference type="EMBL" id="CAACVS010000005">
    <property type="protein sequence ID" value="VEU33648.1"/>
    <property type="molecule type" value="Genomic_DNA"/>
</dbReference>
<dbReference type="Proteomes" id="UP000291116">
    <property type="component" value="Unassembled WGS sequence"/>
</dbReference>
<dbReference type="AlphaFoldDB" id="A0A448YV52"/>
<evidence type="ECO:0000313" key="3">
    <source>
        <dbReference type="Proteomes" id="UP000291116"/>
    </source>
</evidence>
<sequence>MRIHSAATSYIDARQLKDDPFRWGPSPMKKGREGKSKSRSFSKMMSAPIRRVGKQLSKRSSRTIINNKKEKYVSDNLRKRDEEQGWIAPASTFETEDSISPRSVGTFETGDSTTLLSQLQQDEEEEERCDSGTMRHLLPNQYLNLKTPIQKHLEAGVISACNSGMVQDDKAPIETFSNENTHDKCNSLQIHDVQVAMICGDNVSSEDIPSPLSTDTNAMLSEDTTSNEPSFNDEMALEEVVVIGGDSMSSEDIPSQMSTDTNATLSEDITSIEPSVNDEKNLEDIENPVSHTVSQPSRSNITLEEDEEIDSMAPAVDFSLYLEEDNTDEELLSLSQVSASKQSCTGILPTEIDIENESDLSTSSDDFVYHQQQYQEDDLISTSSHNSYLRAISDITASASSKTDRVPTKAVDDIQQIEIPYGHEAEVEDYEEYDEDYRVSFSPSSKVDNEGFRVSFHPSNELILQAMEGASLRAKVDIEQATARALSKINTVTSKSRQETGSERSRQRLERSKNRVLGYSFLLLLLYVINGNSLIQSLSSSIGIDDFQIPAKGHSDLTLWVDDKVLHPSVQDSTSEISKKYENAHNVACVSKVGCLALGSI</sequence>
<evidence type="ECO:0000313" key="2">
    <source>
        <dbReference type="EMBL" id="VEU33648.1"/>
    </source>
</evidence>